<evidence type="ECO:0000259" key="1">
    <source>
        <dbReference type="Pfam" id="PF13358"/>
    </source>
</evidence>
<dbReference type="SUPFAM" id="SSF46689">
    <property type="entry name" value="Homeodomain-like"/>
    <property type="match status" value="1"/>
</dbReference>
<name>A0ABQ5K3H3_9EUKA</name>
<dbReference type="Gene3D" id="3.30.420.10">
    <property type="entry name" value="Ribonuclease H-like superfamily/Ribonuclease H"/>
    <property type="match status" value="1"/>
</dbReference>
<dbReference type="Pfam" id="PF13358">
    <property type="entry name" value="DDE_3"/>
    <property type="match status" value="1"/>
</dbReference>
<dbReference type="InterPro" id="IPR038717">
    <property type="entry name" value="Tc1-like_DDE_dom"/>
</dbReference>
<comment type="caution">
    <text evidence="2">The sequence shown here is derived from an EMBL/GenBank/DDBJ whole genome shotgun (WGS) entry which is preliminary data.</text>
</comment>
<gene>
    <name evidence="2" type="ORF">ADUPG1_013607</name>
</gene>
<dbReference type="PANTHER" id="PTHR46564:SF1">
    <property type="entry name" value="TRANSPOSASE"/>
    <property type="match status" value="1"/>
</dbReference>
<evidence type="ECO:0000313" key="3">
    <source>
        <dbReference type="Proteomes" id="UP001057375"/>
    </source>
</evidence>
<sequence length="268" mass="30387">MTDLPQEIHSVIRKKRSVAEKELAVLLLVYLQFDKKDLAFYHGVHPNTLTRWKREYFAGGWQQSERAKLISGEHWEALQELIHAHPSMTLDEMKKFLGQRGCQVSLSTVSLRSMHKSGLINPEMNKNHVFVMDNASIHKTPAVRAYLAEIGATLILLPPYCPFLTPVENGFSVIKAKIRKNLAYRPTTDMFTLALELDCILMDYHYKSVFKTAKAIGYGLDGYHRSKTTQLALNTVSGGDTTLEALPSTLSFVVDAQDHVHEDRMESR</sequence>
<keyword evidence="3" id="KW-1185">Reference proteome</keyword>
<dbReference type="EMBL" id="BQXS01012703">
    <property type="protein sequence ID" value="GKT27089.1"/>
    <property type="molecule type" value="Genomic_DNA"/>
</dbReference>
<organism evidence="2 3">
    <name type="scientific">Aduncisulcus paluster</name>
    <dbReference type="NCBI Taxonomy" id="2918883"/>
    <lineage>
        <taxon>Eukaryota</taxon>
        <taxon>Metamonada</taxon>
        <taxon>Carpediemonas-like organisms</taxon>
        <taxon>Aduncisulcus</taxon>
    </lineage>
</organism>
<dbReference type="InterPro" id="IPR009057">
    <property type="entry name" value="Homeodomain-like_sf"/>
</dbReference>
<accession>A0ABQ5K3H3</accession>
<proteinExistence type="predicted"/>
<dbReference type="PANTHER" id="PTHR46564">
    <property type="entry name" value="TRANSPOSASE"/>
    <property type="match status" value="1"/>
</dbReference>
<dbReference type="InterPro" id="IPR036397">
    <property type="entry name" value="RNaseH_sf"/>
</dbReference>
<dbReference type="Proteomes" id="UP001057375">
    <property type="component" value="Unassembled WGS sequence"/>
</dbReference>
<feature type="domain" description="Tc1-like transposase DDE" evidence="1">
    <location>
        <begin position="122"/>
        <end position="182"/>
    </location>
</feature>
<reference evidence="2" key="1">
    <citation type="submission" date="2022-03" db="EMBL/GenBank/DDBJ databases">
        <title>Draft genome sequence of Aduncisulcus paluster, a free-living microaerophilic Fornicata.</title>
        <authorList>
            <person name="Yuyama I."/>
            <person name="Kume K."/>
            <person name="Tamura T."/>
            <person name="Inagaki Y."/>
            <person name="Hashimoto T."/>
        </authorList>
    </citation>
    <scope>NUCLEOTIDE SEQUENCE</scope>
    <source>
        <strain evidence="2">NY0171</strain>
    </source>
</reference>
<evidence type="ECO:0000313" key="2">
    <source>
        <dbReference type="EMBL" id="GKT27089.1"/>
    </source>
</evidence>
<protein>
    <recommendedName>
        <fullName evidence="1">Tc1-like transposase DDE domain-containing protein</fullName>
    </recommendedName>
</protein>